<evidence type="ECO:0000256" key="10">
    <source>
        <dbReference type="ARBA" id="ARBA00022884"/>
    </source>
</evidence>
<dbReference type="GO" id="GO:0042262">
    <property type="term" value="P:DNA protection"/>
    <property type="evidence" value="ECO:0007669"/>
    <property type="project" value="InterPro"/>
</dbReference>
<accession>A0A8C4WVB2</accession>
<dbReference type="PROSITE" id="PS51462">
    <property type="entry name" value="NUDIX"/>
    <property type="match status" value="1"/>
</dbReference>
<evidence type="ECO:0000256" key="15">
    <source>
        <dbReference type="ARBA" id="ARBA00024596"/>
    </source>
</evidence>
<comment type="catalytic activity">
    <reaction evidence="15">
        <text>2-oxo-ATP + H2O = 2-oxo-AMP + diphosphate + H(+)</text>
        <dbReference type="Rhea" id="RHEA:67392"/>
        <dbReference type="ChEBI" id="CHEBI:15377"/>
        <dbReference type="ChEBI" id="CHEBI:15378"/>
        <dbReference type="ChEBI" id="CHEBI:33019"/>
        <dbReference type="ChEBI" id="CHEBI:71395"/>
        <dbReference type="ChEBI" id="CHEBI:172878"/>
    </reaction>
    <physiologicalReaction direction="left-to-right" evidence="15">
        <dbReference type="Rhea" id="RHEA:67393"/>
    </physiologicalReaction>
</comment>
<evidence type="ECO:0000256" key="13">
    <source>
        <dbReference type="ARBA" id="ARBA00024459"/>
    </source>
</evidence>
<evidence type="ECO:0000259" key="29">
    <source>
        <dbReference type="PROSITE" id="PS51462"/>
    </source>
</evidence>
<dbReference type="PRINTS" id="PR01403">
    <property type="entry name" value="8OXTPHPHTASE"/>
</dbReference>
<dbReference type="PANTHER" id="PTHR43758">
    <property type="entry name" value="7,8-DIHYDRO-8-OXOGUANINE TRIPHOSPHATASE"/>
    <property type="match status" value="1"/>
</dbReference>
<evidence type="ECO:0000256" key="20">
    <source>
        <dbReference type="ARBA" id="ARBA00030682"/>
    </source>
</evidence>
<evidence type="ECO:0000256" key="14">
    <source>
        <dbReference type="ARBA" id="ARBA00024486"/>
    </source>
</evidence>
<evidence type="ECO:0000256" key="22">
    <source>
        <dbReference type="ARBA" id="ARBA00032071"/>
    </source>
</evidence>
<dbReference type="AlphaFoldDB" id="A0A8C4WVB2"/>
<reference evidence="30" key="2">
    <citation type="submission" date="2025-09" db="UniProtKB">
        <authorList>
            <consortium name="Ensembl"/>
        </authorList>
    </citation>
    <scope>IDENTIFICATION</scope>
</reference>
<dbReference type="Ensembl" id="ENSEBUT00000013626.1">
    <property type="protein sequence ID" value="ENSEBUP00000013050.1"/>
    <property type="gene ID" value="ENSEBUG00000008254.1"/>
</dbReference>
<reference evidence="30" key="1">
    <citation type="submission" date="2025-08" db="UniProtKB">
        <authorList>
            <consortium name="Ensembl"/>
        </authorList>
    </citation>
    <scope>IDENTIFICATION</scope>
</reference>
<evidence type="ECO:0000256" key="1">
    <source>
        <dbReference type="ARBA" id="ARBA00001946"/>
    </source>
</evidence>
<evidence type="ECO:0000256" key="24">
    <source>
        <dbReference type="ARBA" id="ARBA00048894"/>
    </source>
</evidence>
<sequence>MGNKLLTLVMVLRPLQILLGMKKRGFGAGRWNGFGGKVEQGESIEDAAKRELWEESGLKSEVLEKVGRIEFTFVGDATTLEVHVFRTDHFDGEPTESDEMRPRWFDLENIPFEQMWPDDRYWFPLLLRRKKFLGHFVFHGHDNIVQHSLRLDTPR</sequence>
<keyword evidence="9" id="KW-0460">Magnesium</keyword>
<name>A0A8C4WVB2_EPTBU</name>
<evidence type="ECO:0000256" key="26">
    <source>
        <dbReference type="ARBA" id="ARBA00053094"/>
    </source>
</evidence>
<evidence type="ECO:0000256" key="28">
    <source>
        <dbReference type="SAM" id="SignalP"/>
    </source>
</evidence>
<feature type="chain" id="PRO_5034879671" description="Oxidized purine nucleoside triphosphate hydrolase" evidence="28">
    <location>
        <begin position="21"/>
        <end position="155"/>
    </location>
</feature>
<dbReference type="GO" id="GO:0008828">
    <property type="term" value="F:dATP diphosphatase activity"/>
    <property type="evidence" value="ECO:0007669"/>
    <property type="project" value="UniProtKB-EC"/>
</dbReference>
<evidence type="ECO:0000256" key="8">
    <source>
        <dbReference type="ARBA" id="ARBA00022801"/>
    </source>
</evidence>
<dbReference type="InterPro" id="IPR003563">
    <property type="entry name" value="8ODP"/>
</dbReference>
<evidence type="ECO:0000256" key="6">
    <source>
        <dbReference type="ARBA" id="ARBA00022490"/>
    </source>
</evidence>
<dbReference type="PRINTS" id="PR00502">
    <property type="entry name" value="NUDIXFAMILY"/>
</dbReference>
<evidence type="ECO:0000256" key="2">
    <source>
        <dbReference type="ARBA" id="ARBA00004123"/>
    </source>
</evidence>
<comment type="catalytic activity">
    <reaction evidence="24">
        <text>O(6)-methyl-dGTP + H2O = O(6)-methyl-dGMP + diphosphate + H(+)</text>
        <dbReference type="Rhea" id="RHEA:67600"/>
        <dbReference type="ChEBI" id="CHEBI:15377"/>
        <dbReference type="ChEBI" id="CHEBI:15378"/>
        <dbReference type="ChEBI" id="CHEBI:33019"/>
        <dbReference type="ChEBI" id="CHEBI:169974"/>
        <dbReference type="ChEBI" id="CHEBI:169975"/>
    </reaction>
    <physiologicalReaction direction="left-to-right" evidence="24">
        <dbReference type="Rhea" id="RHEA:67601"/>
    </physiologicalReaction>
</comment>
<evidence type="ECO:0000256" key="18">
    <source>
        <dbReference type="ARBA" id="ARBA00029673"/>
    </source>
</evidence>
<dbReference type="GO" id="GO:0009151">
    <property type="term" value="P:purine deoxyribonucleotide metabolic process"/>
    <property type="evidence" value="ECO:0007669"/>
    <property type="project" value="Ensembl"/>
</dbReference>
<keyword evidence="7" id="KW-0479">Metal-binding</keyword>
<organism evidence="30 31">
    <name type="scientific">Eptatretus burgeri</name>
    <name type="common">Inshore hagfish</name>
    <dbReference type="NCBI Taxonomy" id="7764"/>
    <lineage>
        <taxon>Eukaryota</taxon>
        <taxon>Metazoa</taxon>
        <taxon>Chordata</taxon>
        <taxon>Craniata</taxon>
        <taxon>Vertebrata</taxon>
        <taxon>Cyclostomata</taxon>
        <taxon>Myxini</taxon>
        <taxon>Myxiniformes</taxon>
        <taxon>Myxinidae</taxon>
        <taxon>Eptatretinae</taxon>
        <taxon>Eptatretus</taxon>
    </lineage>
</organism>
<dbReference type="InterPro" id="IPR015797">
    <property type="entry name" value="NUDIX_hydrolase-like_dom_sf"/>
</dbReference>
<dbReference type="OMA" id="MIEATLC"/>
<dbReference type="GO" id="GO:0005737">
    <property type="term" value="C:cytoplasm"/>
    <property type="evidence" value="ECO:0007669"/>
    <property type="project" value="UniProtKB-SubCell"/>
</dbReference>
<comment type="subunit">
    <text evidence="5">Monomer.</text>
</comment>
<evidence type="ECO:0000256" key="9">
    <source>
        <dbReference type="ARBA" id="ARBA00022842"/>
    </source>
</evidence>
<comment type="catalytic activity">
    <reaction evidence="12">
        <text>8-oxo-dATP + H2O = 8-oxo-dAMP + diphosphate + H(+)</text>
        <dbReference type="Rhea" id="RHEA:65396"/>
        <dbReference type="ChEBI" id="CHEBI:15377"/>
        <dbReference type="ChEBI" id="CHEBI:15378"/>
        <dbReference type="ChEBI" id="CHEBI:33019"/>
        <dbReference type="ChEBI" id="CHEBI:71361"/>
        <dbReference type="ChEBI" id="CHEBI:172871"/>
    </reaction>
    <physiologicalReaction direction="left-to-right" evidence="12">
        <dbReference type="Rhea" id="RHEA:65397"/>
    </physiologicalReaction>
</comment>
<evidence type="ECO:0000256" key="27">
    <source>
        <dbReference type="RuleBase" id="RU003476"/>
    </source>
</evidence>
<dbReference type="SUPFAM" id="SSF55811">
    <property type="entry name" value="Nudix"/>
    <property type="match status" value="1"/>
</dbReference>
<evidence type="ECO:0000256" key="25">
    <source>
        <dbReference type="ARBA" id="ARBA00049032"/>
    </source>
</evidence>
<comment type="cofactor">
    <cofactor evidence="1">
        <name>Mg(2+)</name>
        <dbReference type="ChEBI" id="CHEBI:18420"/>
    </cofactor>
</comment>
<dbReference type="PROSITE" id="PS00893">
    <property type="entry name" value="NUDIX_BOX"/>
    <property type="match status" value="1"/>
</dbReference>
<evidence type="ECO:0000256" key="19">
    <source>
        <dbReference type="ARBA" id="ARBA00030634"/>
    </source>
</evidence>
<comment type="catalytic activity">
    <reaction evidence="25">
        <text>N(6)-methyl-dATP + H2O = N(6)-methyl-dAMP + diphosphate + H(+)</text>
        <dbReference type="Rhea" id="RHEA:67604"/>
        <dbReference type="ChEBI" id="CHEBI:15377"/>
        <dbReference type="ChEBI" id="CHEBI:15378"/>
        <dbReference type="ChEBI" id="CHEBI:33019"/>
        <dbReference type="ChEBI" id="CHEBI:169976"/>
        <dbReference type="ChEBI" id="CHEBI:172872"/>
    </reaction>
    <physiologicalReaction direction="left-to-right" evidence="25">
        <dbReference type="Rhea" id="RHEA:67605"/>
    </physiologicalReaction>
</comment>
<keyword evidence="8 27" id="KW-0378">Hydrolase</keyword>
<evidence type="ECO:0000256" key="21">
    <source>
        <dbReference type="ARBA" id="ARBA00031927"/>
    </source>
</evidence>
<dbReference type="GO" id="GO:0003723">
    <property type="term" value="F:RNA binding"/>
    <property type="evidence" value="ECO:0007669"/>
    <property type="project" value="UniProtKB-KW"/>
</dbReference>
<feature type="signal peptide" evidence="28">
    <location>
        <begin position="1"/>
        <end position="20"/>
    </location>
</feature>
<dbReference type="InterPro" id="IPR020476">
    <property type="entry name" value="Nudix_hydrolase"/>
</dbReference>
<dbReference type="Gene3D" id="3.90.79.10">
    <property type="entry name" value="Nucleoside Triphosphate Pyrophosphohydrolase"/>
    <property type="match status" value="1"/>
</dbReference>
<proteinExistence type="inferred from homology"/>
<evidence type="ECO:0000256" key="7">
    <source>
        <dbReference type="ARBA" id="ARBA00022723"/>
    </source>
</evidence>
<dbReference type="InterPro" id="IPR000086">
    <property type="entry name" value="NUDIX_hydrolase_dom"/>
</dbReference>
<evidence type="ECO:0000256" key="5">
    <source>
        <dbReference type="ARBA" id="ARBA00011245"/>
    </source>
</evidence>
<keyword evidence="28" id="KW-0732">Signal</keyword>
<comment type="catalytic activity">
    <reaction evidence="14">
        <text>8-oxo-dGTP + H2O = 8-oxo-dGMP + diphosphate + H(+)</text>
        <dbReference type="Rhea" id="RHEA:31575"/>
        <dbReference type="ChEBI" id="CHEBI:15377"/>
        <dbReference type="ChEBI" id="CHEBI:15378"/>
        <dbReference type="ChEBI" id="CHEBI:33019"/>
        <dbReference type="ChEBI" id="CHEBI:63224"/>
        <dbReference type="ChEBI" id="CHEBI:77896"/>
    </reaction>
    <physiologicalReaction direction="left-to-right" evidence="14">
        <dbReference type="Rhea" id="RHEA:31576"/>
    </physiologicalReaction>
</comment>
<evidence type="ECO:0000256" key="17">
    <source>
        <dbReference type="ARBA" id="ARBA00026218"/>
    </source>
</evidence>
<dbReference type="GO" id="GO:0005634">
    <property type="term" value="C:nucleus"/>
    <property type="evidence" value="ECO:0007669"/>
    <property type="project" value="UniProtKB-SubCell"/>
</dbReference>
<dbReference type="GeneTree" id="ENSGT00390000000341"/>
<dbReference type="EC" id="3.6.1.56" evidence="16"/>
<evidence type="ECO:0000256" key="12">
    <source>
        <dbReference type="ARBA" id="ARBA00024448"/>
    </source>
</evidence>
<evidence type="ECO:0000256" key="23">
    <source>
        <dbReference type="ARBA" id="ARBA00048002"/>
    </source>
</evidence>
<comment type="similarity">
    <text evidence="4 27">Belongs to the Nudix hydrolase family.</text>
</comment>
<protein>
    <recommendedName>
        <fullName evidence="17">Oxidized purine nucleoside triphosphate hydrolase</fullName>
        <ecNumber evidence="16">3.6.1.56</ecNumber>
    </recommendedName>
    <alternativeName>
        <fullName evidence="21">2-hydroxy-dATP diphosphatase</fullName>
    </alternativeName>
    <alternativeName>
        <fullName evidence="20">7,8-dihydro-8-oxoguanine triphosphatase</fullName>
    </alternativeName>
    <alternativeName>
        <fullName evidence="19">8-oxo-dGTPase</fullName>
    </alternativeName>
    <alternativeName>
        <fullName evidence="22">Methylated purine nucleoside triphosphate hydrolase</fullName>
    </alternativeName>
    <alternativeName>
        <fullName evidence="18">Nucleoside diphosphate-linked moiety X motif 1</fullName>
    </alternativeName>
</protein>
<feature type="domain" description="Nudix hydrolase" evidence="29">
    <location>
        <begin position="2"/>
        <end position="131"/>
    </location>
</feature>
<comment type="subcellular location">
    <subcellularLocation>
        <location evidence="3">Cytoplasm</location>
    </subcellularLocation>
    <subcellularLocation>
        <location evidence="2">Nucleus</location>
    </subcellularLocation>
</comment>
<keyword evidence="11" id="KW-0539">Nucleus</keyword>
<dbReference type="PANTHER" id="PTHR43758:SF2">
    <property type="entry name" value="OXIDIZED PURINE NUCLEOSIDE TRIPHOSPHATE HYDROLASE"/>
    <property type="match status" value="1"/>
</dbReference>
<evidence type="ECO:0000313" key="30">
    <source>
        <dbReference type="Ensembl" id="ENSEBUP00000013050.1"/>
    </source>
</evidence>
<dbReference type="GO" id="GO:0046872">
    <property type="term" value="F:metal ion binding"/>
    <property type="evidence" value="ECO:0007669"/>
    <property type="project" value="UniProtKB-KW"/>
</dbReference>
<dbReference type="CDD" id="cd03427">
    <property type="entry name" value="NUDIX_MTH1_Nudt1"/>
    <property type="match status" value="1"/>
</dbReference>
<dbReference type="InterPro" id="IPR020084">
    <property type="entry name" value="NUDIX_hydrolase_CS"/>
</dbReference>
<comment type="catalytic activity">
    <reaction evidence="13">
        <text>2-oxo-dATP + H2O = 2-oxo-dAMP + diphosphate + H(+)</text>
        <dbReference type="Rhea" id="RHEA:31583"/>
        <dbReference type="ChEBI" id="CHEBI:15377"/>
        <dbReference type="ChEBI" id="CHEBI:15378"/>
        <dbReference type="ChEBI" id="CHEBI:33019"/>
        <dbReference type="ChEBI" id="CHEBI:63212"/>
        <dbReference type="ChEBI" id="CHEBI:77897"/>
        <dbReference type="EC" id="3.6.1.56"/>
    </reaction>
    <physiologicalReaction direction="left-to-right" evidence="13">
        <dbReference type="Rhea" id="RHEA:31584"/>
    </physiologicalReaction>
</comment>
<dbReference type="Proteomes" id="UP000694388">
    <property type="component" value="Unplaced"/>
</dbReference>
<dbReference type="Pfam" id="PF00293">
    <property type="entry name" value="NUDIX"/>
    <property type="match status" value="1"/>
</dbReference>
<keyword evidence="6" id="KW-0963">Cytoplasm</keyword>
<comment type="function">
    <text evidence="26">Oxidized purine nucleoside triphosphate hydrolase which is a prominent sanitizer of the oxidized nucleotide pool. Catalyzes the hydrolysis of 2-oxo-dATP (2-hydroxy-dATP) into 2-oxo-dAMP. Also has a significant hydrolase activity toward 2-oxo-ATP, 8-oxo-dGTP and 8-oxo-dATP. Through the hydrolysis of oxidized purine nucleoside triphosphates, prevents their incorporation into DNA and the subsequent transversions A:T to C:G and G:C to T:A. Also catalyzes the hydrolysis of methylated purine nucleoside triphosphate preventing their integration into DNA. Through this antimutagenic activity protects cells from oxidative stress.</text>
</comment>
<dbReference type="GO" id="GO:0008413">
    <property type="term" value="F:8-oxo-7,8-dihydroguanosine triphosphate pyrophosphatase activity"/>
    <property type="evidence" value="ECO:0007669"/>
    <property type="project" value="InterPro"/>
</dbReference>
<keyword evidence="10" id="KW-0694">RNA-binding</keyword>
<evidence type="ECO:0000313" key="31">
    <source>
        <dbReference type="Proteomes" id="UP000694388"/>
    </source>
</evidence>
<evidence type="ECO:0000256" key="4">
    <source>
        <dbReference type="ARBA" id="ARBA00005582"/>
    </source>
</evidence>
<keyword evidence="31" id="KW-1185">Reference proteome</keyword>
<comment type="catalytic activity">
    <reaction evidence="23">
        <text>N(6)-methyl-ATP + H2O = N(6)-methyl-AMP + diphosphate + H(+)</text>
        <dbReference type="Rhea" id="RHEA:67608"/>
        <dbReference type="ChEBI" id="CHEBI:15377"/>
        <dbReference type="ChEBI" id="CHEBI:15378"/>
        <dbReference type="ChEBI" id="CHEBI:33019"/>
        <dbReference type="ChEBI" id="CHEBI:144842"/>
        <dbReference type="ChEBI" id="CHEBI:172873"/>
    </reaction>
    <physiologicalReaction direction="left-to-right" evidence="23">
        <dbReference type="Rhea" id="RHEA:67609"/>
    </physiologicalReaction>
</comment>
<evidence type="ECO:0000256" key="3">
    <source>
        <dbReference type="ARBA" id="ARBA00004496"/>
    </source>
</evidence>
<evidence type="ECO:0000256" key="11">
    <source>
        <dbReference type="ARBA" id="ARBA00023242"/>
    </source>
</evidence>
<dbReference type="GO" id="GO:0016791">
    <property type="term" value="F:phosphatase activity"/>
    <property type="evidence" value="ECO:0007669"/>
    <property type="project" value="Ensembl"/>
</dbReference>
<evidence type="ECO:0000256" key="16">
    <source>
        <dbReference type="ARBA" id="ARBA00026103"/>
    </source>
</evidence>